<dbReference type="Gene3D" id="3.30.750.24">
    <property type="entry name" value="STAS domain"/>
    <property type="match status" value="1"/>
</dbReference>
<dbReference type="InterPro" id="IPR036513">
    <property type="entry name" value="STAS_dom_sf"/>
</dbReference>
<dbReference type="PROSITE" id="PS50801">
    <property type="entry name" value="STAS"/>
    <property type="match status" value="1"/>
</dbReference>
<evidence type="ECO:0000313" key="3">
    <source>
        <dbReference type="Proteomes" id="UP000035932"/>
    </source>
</evidence>
<evidence type="ECO:0000313" key="2">
    <source>
        <dbReference type="EMBL" id="KMO96887.1"/>
    </source>
</evidence>
<dbReference type="AlphaFoldDB" id="A0A0J6XRI2"/>
<gene>
    <name evidence="2" type="ORF">ACS04_15840</name>
</gene>
<dbReference type="Proteomes" id="UP000035932">
    <property type="component" value="Unassembled WGS sequence"/>
</dbReference>
<organism evidence="2 3">
    <name type="scientific">Streptomyces roseus</name>
    <dbReference type="NCBI Taxonomy" id="66430"/>
    <lineage>
        <taxon>Bacteria</taxon>
        <taxon>Bacillati</taxon>
        <taxon>Actinomycetota</taxon>
        <taxon>Actinomycetes</taxon>
        <taxon>Kitasatosporales</taxon>
        <taxon>Streptomycetaceae</taxon>
        <taxon>Streptomyces</taxon>
    </lineage>
</organism>
<dbReference type="EMBL" id="LFML01000060">
    <property type="protein sequence ID" value="KMO96887.1"/>
    <property type="molecule type" value="Genomic_DNA"/>
</dbReference>
<dbReference type="SUPFAM" id="SSF52091">
    <property type="entry name" value="SpoIIaa-like"/>
    <property type="match status" value="1"/>
</dbReference>
<dbReference type="InterPro" id="IPR002645">
    <property type="entry name" value="STAS_dom"/>
</dbReference>
<keyword evidence="3" id="KW-1185">Reference proteome</keyword>
<name>A0A0J6XRI2_9ACTN</name>
<dbReference type="InterPro" id="IPR058548">
    <property type="entry name" value="MlaB-like_STAS"/>
</dbReference>
<dbReference type="CDD" id="cd07043">
    <property type="entry name" value="STAS_anti-anti-sigma_factors"/>
    <property type="match status" value="1"/>
</dbReference>
<comment type="caution">
    <text evidence="2">The sequence shown here is derived from an EMBL/GenBank/DDBJ whole genome shotgun (WGS) entry which is preliminary data.</text>
</comment>
<protein>
    <recommendedName>
        <fullName evidence="1">STAS domain-containing protein</fullName>
    </recommendedName>
</protein>
<dbReference type="PATRIC" id="fig|66430.4.peg.5853"/>
<evidence type="ECO:0000259" key="1">
    <source>
        <dbReference type="PROSITE" id="PS50801"/>
    </source>
</evidence>
<dbReference type="Pfam" id="PF13466">
    <property type="entry name" value="STAS_2"/>
    <property type="match status" value="1"/>
</dbReference>
<proteinExistence type="predicted"/>
<dbReference type="STRING" id="66430.ACS04_15840"/>
<sequence length="126" mass="13235">MSRETYDAEARSHVETRSEGDARIVVMAGEFDMDNVAALRTAMDPLAPGVARYVLDVAGVTFVDSTALSVMLQPGLERPVVLAGTVPARLARLLEITGADVAFAAAPDVARAVTMALPPRGPSRSV</sequence>
<accession>A0A0J6XRI2</accession>
<reference evidence="2 3" key="1">
    <citation type="submission" date="2015-06" db="EMBL/GenBank/DDBJ databases">
        <title>Recapitulation of the evolution of biosynthetic gene clusters reveals hidden chemical diversity on bacterial genomes.</title>
        <authorList>
            <person name="Cruz-Morales P."/>
            <person name="Martinez-Guerrero C."/>
            <person name="Morales-Escalante M.A."/>
            <person name="Yanez-Guerra L.A."/>
            <person name="Kopp J.F."/>
            <person name="Feldmann J."/>
            <person name="Ramos-Aboites H.E."/>
            <person name="Barona-Gomez F."/>
        </authorList>
    </citation>
    <scope>NUCLEOTIDE SEQUENCE [LARGE SCALE GENOMIC DNA]</scope>
    <source>
        <strain evidence="2 3">ATCC 31245</strain>
    </source>
</reference>
<dbReference type="OrthoDB" id="4210281at2"/>
<dbReference type="RefSeq" id="WP_048477242.1">
    <property type="nucleotide sequence ID" value="NZ_JBIRUD010000003.1"/>
</dbReference>
<feature type="domain" description="STAS" evidence="1">
    <location>
        <begin position="12"/>
        <end position="116"/>
    </location>
</feature>